<dbReference type="FunFam" id="3.30.2010.10:FF:000002">
    <property type="entry name" value="CAAX prenyl protease"/>
    <property type="match status" value="1"/>
</dbReference>
<dbReference type="Proteomes" id="UP000013776">
    <property type="component" value="Unassembled WGS sequence"/>
</dbReference>
<evidence type="ECO:0000256" key="1">
    <source>
        <dbReference type="ARBA" id="ARBA00004477"/>
    </source>
</evidence>
<name>R4XCR5_TAPDE</name>
<evidence type="ECO:0000313" key="19">
    <source>
        <dbReference type="Proteomes" id="UP000013776"/>
    </source>
</evidence>
<feature type="transmembrane region" description="Helical" evidence="15">
    <location>
        <begin position="176"/>
        <end position="194"/>
    </location>
</feature>
<dbReference type="eggNOG" id="KOG2719">
    <property type="taxonomic scope" value="Eukaryota"/>
</dbReference>
<sequence length="448" mass="51043">MLEFGLGLLSKLESLLDRRDIPWKNLVIGFTLAQFTFERLLIRQFLALRQYRKLQSKTIPKALAGVIDQDTFDKSQAYGRAKAKFGFFTSVYGLVQNLAVLSFNVLPWMWYATGSLVPKFPVQVQGPILNSILFIFAFVNISTVLNLPTSLYSTFVLEESFGFNKQTLRLFFTDMVKSSILGMVIGTPVLYAFLKIIDYFGKSFFVYLWAFFLAFQFVMITIYPIFIQPLFNKLEPLPEGKLRSEVENLASSLKFPLKHLYVIDGSKRSAHSNAYLFGLPWAKHIVLFDTLIEQSSTEQVVAVLAHELGHWKLSHTSRLLAISQVQIFFTFALFSAFISNNSVYQSFGFPAGVKPILVGFLLYNDILTPLDSVLTLLMNMLSRKHEYEADEFAAKLNYKDELAEALIKLQVSNLSTMDPDTWFSAYHHSHPVLTERLRAIGFKGKKSL</sequence>
<gene>
    <name evidence="18" type="ORF">TAPDE_003953</name>
</gene>
<feature type="transmembrane region" description="Helical" evidence="15">
    <location>
        <begin position="85"/>
        <end position="111"/>
    </location>
</feature>
<keyword evidence="6 15" id="KW-0256">Endoplasmic reticulum</keyword>
<keyword evidence="9 15" id="KW-0482">Metalloprotease</keyword>
<keyword evidence="10 15" id="KW-0472">Membrane</keyword>
<feature type="transmembrane region" description="Helical" evidence="15">
    <location>
        <begin position="206"/>
        <end position="226"/>
    </location>
</feature>
<reference evidence="18 19" key="1">
    <citation type="journal article" date="2013" name="MBio">
        <title>Genome sequencing of the plant pathogen Taphrina deformans, the causal agent of peach leaf curl.</title>
        <authorList>
            <person name="Cisse O.H."/>
            <person name="Almeida J.M.G.C.F."/>
            <person name="Fonseca A."/>
            <person name="Kumar A.A."/>
            <person name="Salojaervi J."/>
            <person name="Overmyer K."/>
            <person name="Hauser P.M."/>
            <person name="Pagni M."/>
        </authorList>
    </citation>
    <scope>NUCLEOTIDE SEQUENCE [LARGE SCALE GENOMIC DNA]</scope>
    <source>
        <strain evidence="19">PYCC 5710 / ATCC 11124 / CBS 356.35 / IMI 108563 / JCM 9778 / NBRC 8474</strain>
    </source>
</reference>
<evidence type="ECO:0000313" key="18">
    <source>
        <dbReference type="EMBL" id="CCG83629.1"/>
    </source>
</evidence>
<comment type="catalytic activity">
    <reaction evidence="11 15">
        <text>Hydrolyzes the peptide bond -P2-(S-farnesyl or geranylgeranyl)C-P1'-P2'-P3'-COOH where P1' and P2' are amino acids with aliphatic side chains and P3' is any C-terminal residue.</text>
        <dbReference type="EC" id="3.4.24.84"/>
    </reaction>
</comment>
<keyword evidence="2 15" id="KW-0645">Protease</keyword>
<protein>
    <recommendedName>
        <fullName evidence="15">CAAX prenyl protease</fullName>
        <ecNumber evidence="15">3.4.24.84</ecNumber>
    </recommendedName>
</protein>
<dbReference type="GO" id="GO:0004222">
    <property type="term" value="F:metalloendopeptidase activity"/>
    <property type="evidence" value="ECO:0007669"/>
    <property type="project" value="UniProtKB-UniRule"/>
</dbReference>
<dbReference type="GO" id="GO:0005789">
    <property type="term" value="C:endoplasmic reticulum membrane"/>
    <property type="evidence" value="ECO:0007669"/>
    <property type="project" value="UniProtKB-SubCell"/>
</dbReference>
<feature type="binding site" evidence="14">
    <location>
        <position position="310"/>
    </location>
    <ligand>
        <name>Zn(2+)</name>
        <dbReference type="ChEBI" id="CHEBI:29105"/>
        <note>catalytic</note>
    </ligand>
</feature>
<dbReference type="OrthoDB" id="360839at2759"/>
<keyword evidence="3 15" id="KW-0812">Transmembrane</keyword>
<dbReference type="GO" id="GO:0046872">
    <property type="term" value="F:metal ion binding"/>
    <property type="evidence" value="ECO:0007669"/>
    <property type="project" value="UniProtKB-UniRule"/>
</dbReference>
<evidence type="ECO:0000256" key="10">
    <source>
        <dbReference type="ARBA" id="ARBA00023136"/>
    </source>
</evidence>
<dbReference type="STRING" id="1097556.R4XCR5"/>
<keyword evidence="5 15" id="KW-0378">Hydrolase</keyword>
<dbReference type="EC" id="3.4.24.84" evidence="15"/>
<evidence type="ECO:0000256" key="15">
    <source>
        <dbReference type="RuleBase" id="RU366005"/>
    </source>
</evidence>
<organism evidence="18 19">
    <name type="scientific">Taphrina deformans (strain PYCC 5710 / ATCC 11124 / CBS 356.35 / IMI 108563 / JCM 9778 / NBRC 8474)</name>
    <name type="common">Peach leaf curl fungus</name>
    <name type="synonym">Lalaria deformans</name>
    <dbReference type="NCBI Taxonomy" id="1097556"/>
    <lineage>
        <taxon>Eukaryota</taxon>
        <taxon>Fungi</taxon>
        <taxon>Dikarya</taxon>
        <taxon>Ascomycota</taxon>
        <taxon>Taphrinomycotina</taxon>
        <taxon>Taphrinomycetes</taxon>
        <taxon>Taphrinales</taxon>
        <taxon>Taphrinaceae</taxon>
        <taxon>Taphrina</taxon>
    </lineage>
</organism>
<keyword evidence="19" id="KW-1185">Reference proteome</keyword>
<comment type="cofactor">
    <cofactor evidence="14 15">
        <name>Zn(2+)</name>
        <dbReference type="ChEBI" id="CHEBI:29105"/>
    </cofactor>
    <text evidence="14 15">Binds 1 zinc ion per subunit.</text>
</comment>
<comment type="similarity">
    <text evidence="12 15">Belongs to the peptidase M48A family.</text>
</comment>
<feature type="binding site" evidence="14">
    <location>
        <position position="306"/>
    </location>
    <ligand>
        <name>Zn(2+)</name>
        <dbReference type="ChEBI" id="CHEBI:29105"/>
        <note>catalytic</note>
    </ligand>
</feature>
<dbReference type="InterPro" id="IPR001915">
    <property type="entry name" value="Peptidase_M48"/>
</dbReference>
<evidence type="ECO:0000256" key="3">
    <source>
        <dbReference type="ARBA" id="ARBA00022692"/>
    </source>
</evidence>
<evidence type="ECO:0000256" key="4">
    <source>
        <dbReference type="ARBA" id="ARBA00022723"/>
    </source>
</evidence>
<dbReference type="Gene3D" id="3.30.2010.10">
    <property type="entry name" value="Metalloproteases ('zincins'), catalytic domain"/>
    <property type="match status" value="1"/>
</dbReference>
<dbReference type="InterPro" id="IPR027057">
    <property type="entry name" value="CAXX_Prtase_1"/>
</dbReference>
<keyword evidence="7 14" id="KW-0862">Zinc</keyword>
<dbReference type="PANTHER" id="PTHR10120">
    <property type="entry name" value="CAAX PRENYL PROTEASE 1"/>
    <property type="match status" value="1"/>
</dbReference>
<feature type="active site" description="Proton donor" evidence="13">
    <location>
        <position position="390"/>
    </location>
</feature>
<evidence type="ECO:0000259" key="17">
    <source>
        <dbReference type="Pfam" id="PF16491"/>
    </source>
</evidence>
<feature type="domain" description="CAAX prenyl protease 1 N-terminal" evidence="17">
    <location>
        <begin position="50"/>
        <end position="233"/>
    </location>
</feature>
<evidence type="ECO:0000256" key="14">
    <source>
        <dbReference type="PIRSR" id="PIRSR627057-2"/>
    </source>
</evidence>
<dbReference type="Pfam" id="PF01435">
    <property type="entry name" value="Peptidase_M48"/>
    <property type="match status" value="1"/>
</dbReference>
<comment type="caution">
    <text evidence="18">The sequence shown here is derived from an EMBL/GenBank/DDBJ whole genome shotgun (WGS) entry which is preliminary data.</text>
</comment>
<feature type="transmembrane region" description="Helical" evidence="15">
    <location>
        <begin position="131"/>
        <end position="155"/>
    </location>
</feature>
<evidence type="ECO:0000256" key="13">
    <source>
        <dbReference type="PIRSR" id="PIRSR627057-1"/>
    </source>
</evidence>
<dbReference type="GO" id="GO:0071586">
    <property type="term" value="P:CAAX-box protein processing"/>
    <property type="evidence" value="ECO:0007669"/>
    <property type="project" value="UniProtKB-UniRule"/>
</dbReference>
<dbReference type="AlphaFoldDB" id="R4XCR5"/>
<evidence type="ECO:0000256" key="6">
    <source>
        <dbReference type="ARBA" id="ARBA00022824"/>
    </source>
</evidence>
<evidence type="ECO:0000259" key="16">
    <source>
        <dbReference type="Pfam" id="PF01435"/>
    </source>
</evidence>
<dbReference type="Pfam" id="PF16491">
    <property type="entry name" value="Peptidase_M48_N"/>
    <property type="match status" value="1"/>
</dbReference>
<evidence type="ECO:0000256" key="12">
    <source>
        <dbReference type="ARBA" id="ARBA00060927"/>
    </source>
</evidence>
<evidence type="ECO:0000256" key="2">
    <source>
        <dbReference type="ARBA" id="ARBA00022670"/>
    </source>
</evidence>
<comment type="caution">
    <text evidence="15">Lacks conserved residue(s) required for the propagation of feature annotation.</text>
</comment>
<dbReference type="CDD" id="cd07343">
    <property type="entry name" value="M48A_Zmpste24p_like"/>
    <property type="match status" value="1"/>
</dbReference>
<comment type="function">
    <text evidence="15">Proteolytically removes the C-terminal three residues of farnesylated proteins.</text>
</comment>
<accession>R4XCR5</accession>
<feature type="binding site" evidence="14">
    <location>
        <position position="386"/>
    </location>
    <ligand>
        <name>Zn(2+)</name>
        <dbReference type="ChEBI" id="CHEBI:29105"/>
        <note>catalytic</note>
    </ligand>
</feature>
<evidence type="ECO:0000256" key="8">
    <source>
        <dbReference type="ARBA" id="ARBA00022989"/>
    </source>
</evidence>
<keyword evidence="4 14" id="KW-0479">Metal-binding</keyword>
<comment type="subcellular location">
    <subcellularLocation>
        <location evidence="1 15">Endoplasmic reticulum membrane</location>
        <topology evidence="1 15">Multi-pass membrane protein</topology>
    </subcellularLocation>
</comment>
<feature type="domain" description="Peptidase M48" evidence="16">
    <location>
        <begin position="237"/>
        <end position="440"/>
    </location>
</feature>
<dbReference type="EMBL" id="CAHR02000163">
    <property type="protein sequence ID" value="CCG83629.1"/>
    <property type="molecule type" value="Genomic_DNA"/>
</dbReference>
<evidence type="ECO:0000256" key="5">
    <source>
        <dbReference type="ARBA" id="ARBA00022801"/>
    </source>
</evidence>
<dbReference type="InterPro" id="IPR032456">
    <property type="entry name" value="Peptidase_M48_N"/>
</dbReference>
<evidence type="ECO:0000256" key="9">
    <source>
        <dbReference type="ARBA" id="ARBA00023049"/>
    </source>
</evidence>
<evidence type="ECO:0000256" key="7">
    <source>
        <dbReference type="ARBA" id="ARBA00022833"/>
    </source>
</evidence>
<dbReference type="VEuPathDB" id="FungiDB:TAPDE_003953"/>
<proteinExistence type="inferred from homology"/>
<evidence type="ECO:0000256" key="11">
    <source>
        <dbReference type="ARBA" id="ARBA00044456"/>
    </source>
</evidence>
<feature type="active site" evidence="13">
    <location>
        <position position="307"/>
    </location>
</feature>
<keyword evidence="8 15" id="KW-1133">Transmembrane helix</keyword>